<gene>
    <name evidence="2" type="ORF">SAMN04489710_11035</name>
</gene>
<dbReference type="Proteomes" id="UP000199517">
    <property type="component" value="Unassembled WGS sequence"/>
</dbReference>
<keyword evidence="1" id="KW-0732">Signal</keyword>
<name>A0A1I1WKR8_9BURK</name>
<organism evidence="2 3">
    <name type="scientific">Paracidovorax konjaci</name>
    <dbReference type="NCBI Taxonomy" id="32040"/>
    <lineage>
        <taxon>Bacteria</taxon>
        <taxon>Pseudomonadati</taxon>
        <taxon>Pseudomonadota</taxon>
        <taxon>Betaproteobacteria</taxon>
        <taxon>Burkholderiales</taxon>
        <taxon>Comamonadaceae</taxon>
        <taxon>Paracidovorax</taxon>
    </lineage>
</organism>
<evidence type="ECO:0000313" key="2">
    <source>
        <dbReference type="EMBL" id="SFD95736.1"/>
    </source>
</evidence>
<feature type="signal peptide" evidence="1">
    <location>
        <begin position="1"/>
        <end position="39"/>
    </location>
</feature>
<dbReference type="STRING" id="32040.SAMN04489710_11035"/>
<dbReference type="EMBL" id="FOMQ01000010">
    <property type="protein sequence ID" value="SFD95736.1"/>
    <property type="molecule type" value="Genomic_DNA"/>
</dbReference>
<proteinExistence type="predicted"/>
<sequence length="240" mass="25061">MTTTPFDALAFRRLSGGRRGRHRRALAAAALCAAIGALAGGCAQRPAVPEWQMNAHGAADKATEAYLSGADRVAAQEWRRARSEVARTARPDWLARVVLLECAARVASLAPAGCADFEPLRADAAPAERAYADYLAGRVDPAAAALLPPAQQSVQAGGASALPAVADPLARLVAAGVLMVQGRATPEAARLAIDAASAQGWRRPLMAWLSWAAERAAERGDAAEAEGLRRRLEVLERSGG</sequence>
<keyword evidence="3" id="KW-1185">Reference proteome</keyword>
<reference evidence="3" key="1">
    <citation type="submission" date="2016-10" db="EMBL/GenBank/DDBJ databases">
        <authorList>
            <person name="Varghese N."/>
            <person name="Submissions S."/>
        </authorList>
    </citation>
    <scope>NUCLEOTIDE SEQUENCE [LARGE SCALE GENOMIC DNA]</scope>
    <source>
        <strain evidence="3">DSM 7481</strain>
    </source>
</reference>
<protein>
    <submittedName>
        <fullName evidence="2">Uncharacterized protein</fullName>
    </submittedName>
</protein>
<feature type="chain" id="PRO_5011612179" evidence="1">
    <location>
        <begin position="40"/>
        <end position="240"/>
    </location>
</feature>
<evidence type="ECO:0000313" key="3">
    <source>
        <dbReference type="Proteomes" id="UP000199517"/>
    </source>
</evidence>
<accession>A0A1I1WKR8</accession>
<dbReference type="RefSeq" id="WP_245783680.1">
    <property type="nucleotide sequence ID" value="NZ_FOMQ01000010.1"/>
</dbReference>
<evidence type="ECO:0000256" key="1">
    <source>
        <dbReference type="SAM" id="SignalP"/>
    </source>
</evidence>
<dbReference type="AlphaFoldDB" id="A0A1I1WKR8"/>